<feature type="region of interest" description="Disordered" evidence="2">
    <location>
        <begin position="353"/>
        <end position="402"/>
    </location>
</feature>
<proteinExistence type="predicted"/>
<evidence type="ECO:0000313" key="4">
    <source>
        <dbReference type="Proteomes" id="UP001432322"/>
    </source>
</evidence>
<evidence type="ECO:0000313" key="3">
    <source>
        <dbReference type="EMBL" id="GMT21630.1"/>
    </source>
</evidence>
<dbReference type="Proteomes" id="UP001432322">
    <property type="component" value="Unassembled WGS sequence"/>
</dbReference>
<evidence type="ECO:0000256" key="1">
    <source>
        <dbReference type="SAM" id="Coils"/>
    </source>
</evidence>
<evidence type="ECO:0000256" key="2">
    <source>
        <dbReference type="SAM" id="MobiDB-lite"/>
    </source>
</evidence>
<dbReference type="EMBL" id="BTSY01000004">
    <property type="protein sequence ID" value="GMT21630.1"/>
    <property type="molecule type" value="Genomic_DNA"/>
</dbReference>
<keyword evidence="1" id="KW-0175">Coiled coil</keyword>
<dbReference type="AlphaFoldDB" id="A0AAV5VUB0"/>
<sequence>SVGSAVLVDGSTARVSQRMSAVPSMDPSNVLLTQYQSRVGDHLDKVALQLDEDIAAMRRKLKEDIAIIDKSNERKTILEKEISKYEMEKLEHDRLYEETLRKVADREEALIRDEMLLQTAKDRAQRDRATSECQELNLLGERFYDDLRIRLDSTNAKIAQLQLHLGGDRERRGTHRGLTRVWEKAREEGQRLAAEKNKQDAHIQQLRKDVAAADGALTKIRDEMNKEIESHEHSTKHAGQLRDRVTAFEEEHTIGEDHFGRLIDTLKERNASSAKTDSGTIRAIRDELVKTVTRIRKQYANLRQAKTGFVEDAESTDSDMEQLDGLQTSAALRCEMLQRQAAEMERLIAASADARSVGTRATRPKTVRPGGARTAHSGDSEAAGAQASKIQESNSVPKSSSIVNAAKSRNVAAKRRLSAMTVAKMRLTNTLDEAEERVAEEREEVKLLAQQLRKLEEEKIEVVKSKEKSAIDTVTVESRDSKEEQQATRKAAELREQRDLVDIEVRELQSQIEIEEQSLAELRKKLAPYEKMDVVAYEEERKGHAIELRRLKNYDRDLRKAIREKQKELSLSVVQRESAVDKANATLNLDTSVRVERKREVEEVQKQIDELEQELQTMGLSEVS</sequence>
<feature type="non-terminal residue" evidence="3">
    <location>
        <position position="1"/>
    </location>
</feature>
<comment type="caution">
    <text evidence="3">The sequence shown here is derived from an EMBL/GenBank/DDBJ whole genome shotgun (WGS) entry which is preliminary data.</text>
</comment>
<protein>
    <submittedName>
        <fullName evidence="3">Uncharacterized protein</fullName>
    </submittedName>
</protein>
<name>A0AAV5VUB0_9BILA</name>
<reference evidence="3" key="1">
    <citation type="submission" date="2023-10" db="EMBL/GenBank/DDBJ databases">
        <title>Genome assembly of Pristionchus species.</title>
        <authorList>
            <person name="Yoshida K."/>
            <person name="Sommer R.J."/>
        </authorList>
    </citation>
    <scope>NUCLEOTIDE SEQUENCE</scope>
    <source>
        <strain evidence="3">RS5133</strain>
    </source>
</reference>
<feature type="compositionally biased region" description="Polar residues" evidence="2">
    <location>
        <begin position="388"/>
        <end position="402"/>
    </location>
</feature>
<feature type="coiled-coil region" evidence="1">
    <location>
        <begin position="417"/>
        <end position="525"/>
    </location>
</feature>
<feature type="non-terminal residue" evidence="3">
    <location>
        <position position="624"/>
    </location>
</feature>
<accession>A0AAV5VUB0</accession>
<feature type="coiled-coil region" evidence="1">
    <location>
        <begin position="594"/>
        <end position="621"/>
    </location>
</feature>
<organism evidence="3 4">
    <name type="scientific">Pristionchus fissidentatus</name>
    <dbReference type="NCBI Taxonomy" id="1538716"/>
    <lineage>
        <taxon>Eukaryota</taxon>
        <taxon>Metazoa</taxon>
        <taxon>Ecdysozoa</taxon>
        <taxon>Nematoda</taxon>
        <taxon>Chromadorea</taxon>
        <taxon>Rhabditida</taxon>
        <taxon>Rhabditina</taxon>
        <taxon>Diplogasteromorpha</taxon>
        <taxon>Diplogasteroidea</taxon>
        <taxon>Neodiplogasteridae</taxon>
        <taxon>Pristionchus</taxon>
    </lineage>
</organism>
<gene>
    <name evidence="3" type="ORF">PFISCL1PPCAC_12927</name>
</gene>
<keyword evidence="4" id="KW-1185">Reference proteome</keyword>